<dbReference type="InterPro" id="IPR043504">
    <property type="entry name" value="Peptidase_S1_PA_chymotrypsin"/>
</dbReference>
<keyword evidence="8" id="KW-1185">Reference proteome</keyword>
<comment type="caution">
    <text evidence="7">The sequence shown here is derived from an EMBL/GenBank/DDBJ whole genome shotgun (WGS) entry which is preliminary data.</text>
</comment>
<evidence type="ECO:0000256" key="5">
    <source>
        <dbReference type="ARBA" id="ARBA00023157"/>
    </source>
</evidence>
<evidence type="ECO:0000256" key="3">
    <source>
        <dbReference type="ARBA" id="ARBA00022801"/>
    </source>
</evidence>
<dbReference type="InterPro" id="IPR009003">
    <property type="entry name" value="Peptidase_S1_PA"/>
</dbReference>
<dbReference type="GO" id="GO:0006508">
    <property type="term" value="P:proteolysis"/>
    <property type="evidence" value="ECO:0007669"/>
    <property type="project" value="UniProtKB-KW"/>
</dbReference>
<dbReference type="Gene3D" id="2.40.10.10">
    <property type="entry name" value="Trypsin-like serine proteases"/>
    <property type="match status" value="1"/>
</dbReference>
<keyword evidence="3" id="KW-0378">Hydrolase</keyword>
<name>A0AAN7ZCM0_9COLE</name>
<organism evidence="7 8">
    <name type="scientific">Pyrocoelia pectoralis</name>
    <dbReference type="NCBI Taxonomy" id="417401"/>
    <lineage>
        <taxon>Eukaryota</taxon>
        <taxon>Metazoa</taxon>
        <taxon>Ecdysozoa</taxon>
        <taxon>Arthropoda</taxon>
        <taxon>Hexapoda</taxon>
        <taxon>Insecta</taxon>
        <taxon>Pterygota</taxon>
        <taxon>Neoptera</taxon>
        <taxon>Endopterygota</taxon>
        <taxon>Coleoptera</taxon>
        <taxon>Polyphaga</taxon>
        <taxon>Elateriformia</taxon>
        <taxon>Elateroidea</taxon>
        <taxon>Lampyridae</taxon>
        <taxon>Lampyrinae</taxon>
        <taxon>Pyrocoelia</taxon>
    </lineage>
</organism>
<dbReference type="PANTHER" id="PTHR24276">
    <property type="entry name" value="POLYSERASE-RELATED"/>
    <property type="match status" value="1"/>
</dbReference>
<reference evidence="7 8" key="1">
    <citation type="journal article" date="2024" name="Insects">
        <title>An Improved Chromosome-Level Genome Assembly of the Firefly Pyrocoelia pectoralis.</title>
        <authorList>
            <person name="Fu X."/>
            <person name="Meyer-Rochow V.B."/>
            <person name="Ballantyne L."/>
            <person name="Zhu X."/>
        </authorList>
    </citation>
    <scope>NUCLEOTIDE SEQUENCE [LARGE SCALE GENOMIC DNA]</scope>
    <source>
        <strain evidence="7">XCY_ONT2</strain>
    </source>
</reference>
<protein>
    <recommendedName>
        <fullName evidence="6">Peptidase S1 domain-containing protein</fullName>
    </recommendedName>
</protein>
<feature type="domain" description="Peptidase S1" evidence="6">
    <location>
        <begin position="1"/>
        <end position="127"/>
    </location>
</feature>
<evidence type="ECO:0000259" key="6">
    <source>
        <dbReference type="PROSITE" id="PS50240"/>
    </source>
</evidence>
<dbReference type="InterPro" id="IPR001254">
    <property type="entry name" value="Trypsin_dom"/>
</dbReference>
<dbReference type="PANTHER" id="PTHR24276:SF96">
    <property type="entry name" value="PEPTIDASE S1 DOMAIN-CONTAINING PROTEIN"/>
    <property type="match status" value="1"/>
</dbReference>
<dbReference type="SMART" id="SM00020">
    <property type="entry name" value="Tryp_SPc"/>
    <property type="match status" value="1"/>
</dbReference>
<dbReference type="AlphaFoldDB" id="A0AAN7ZCM0"/>
<dbReference type="Proteomes" id="UP001329430">
    <property type="component" value="Chromosome 10"/>
</dbReference>
<gene>
    <name evidence="7" type="ORF">RI129_012937</name>
</gene>
<dbReference type="Pfam" id="PF00089">
    <property type="entry name" value="Trypsin"/>
    <property type="match status" value="1"/>
</dbReference>
<keyword evidence="2" id="KW-0645">Protease</keyword>
<keyword evidence="4" id="KW-0720">Serine protease</keyword>
<dbReference type="FunFam" id="2.40.10.10:FF:000036">
    <property type="entry name" value="Trypsin beta"/>
    <property type="match status" value="1"/>
</dbReference>
<evidence type="ECO:0000313" key="7">
    <source>
        <dbReference type="EMBL" id="KAK5638642.1"/>
    </source>
</evidence>
<evidence type="ECO:0000313" key="8">
    <source>
        <dbReference type="Proteomes" id="UP001329430"/>
    </source>
</evidence>
<dbReference type="GO" id="GO:0005576">
    <property type="term" value="C:extracellular region"/>
    <property type="evidence" value="ECO:0007669"/>
    <property type="project" value="UniProtKB-SubCell"/>
</dbReference>
<sequence>MLNAPKTRLVSLPIDFTYPGEDCTLFGWGKESYGSNSFSKRLRYVHLKVMSLADCQSRWSDQRVTIDNLCTGDIAGHGACIGDEGAPLVKNGMQIGMFSFGGMCIDGRPDVYVNVFNYITFINAVAID</sequence>
<evidence type="ECO:0000256" key="2">
    <source>
        <dbReference type="ARBA" id="ARBA00022670"/>
    </source>
</evidence>
<accession>A0AAN7ZCM0</accession>
<evidence type="ECO:0000256" key="1">
    <source>
        <dbReference type="ARBA" id="ARBA00004239"/>
    </source>
</evidence>
<keyword evidence="5" id="KW-1015">Disulfide bond</keyword>
<dbReference type="SUPFAM" id="SSF50494">
    <property type="entry name" value="Trypsin-like serine proteases"/>
    <property type="match status" value="1"/>
</dbReference>
<dbReference type="PROSITE" id="PS50240">
    <property type="entry name" value="TRYPSIN_DOM"/>
    <property type="match status" value="1"/>
</dbReference>
<dbReference type="GO" id="GO:0004252">
    <property type="term" value="F:serine-type endopeptidase activity"/>
    <property type="evidence" value="ECO:0007669"/>
    <property type="project" value="InterPro"/>
</dbReference>
<comment type="subcellular location">
    <subcellularLocation>
        <location evidence="1">Secreted</location>
        <location evidence="1">Extracellular space</location>
    </subcellularLocation>
</comment>
<dbReference type="EMBL" id="JAVRBK010000010">
    <property type="protein sequence ID" value="KAK5638642.1"/>
    <property type="molecule type" value="Genomic_DNA"/>
</dbReference>
<evidence type="ECO:0000256" key="4">
    <source>
        <dbReference type="ARBA" id="ARBA00022825"/>
    </source>
</evidence>
<proteinExistence type="predicted"/>
<dbReference type="InterPro" id="IPR050430">
    <property type="entry name" value="Peptidase_S1"/>
</dbReference>